<protein>
    <submittedName>
        <fullName evidence="1">Uncharacterized protein</fullName>
    </submittedName>
</protein>
<gene>
    <name evidence="1" type="ORF">VA613_06555</name>
</gene>
<dbReference type="EMBL" id="CP141769">
    <property type="protein sequence ID" value="WRS40532.1"/>
    <property type="molecule type" value="Genomic_DNA"/>
</dbReference>
<evidence type="ECO:0000313" key="2">
    <source>
        <dbReference type="Proteomes" id="UP001334732"/>
    </source>
</evidence>
<reference evidence="1 2" key="1">
    <citation type="submission" date="2023-12" db="EMBL/GenBank/DDBJ databases">
        <title>Thiobacillus sedimentum sp. nov., a chemolithoautotrophic sulfur-oxidizing bacterium isolated from freshwater sediment.</title>
        <authorList>
            <person name="Luo J."/>
            <person name="Dai C."/>
        </authorList>
    </citation>
    <scope>NUCLEOTIDE SEQUENCE [LARGE SCALE GENOMIC DNA]</scope>
    <source>
        <strain evidence="1 2">SCUT-2</strain>
    </source>
</reference>
<dbReference type="RefSeq" id="WP_324781059.1">
    <property type="nucleotide sequence ID" value="NZ_CP141769.1"/>
</dbReference>
<accession>A0ABZ1CMB2</accession>
<evidence type="ECO:0000313" key="1">
    <source>
        <dbReference type="EMBL" id="WRS40532.1"/>
    </source>
</evidence>
<sequence length="61" mass="6670">MKKASIRWPILRCTNPARALCRRDGRSGAAIVSLQPCDGGRLGPRRVDPHEKVAIAVDEFG</sequence>
<proteinExistence type="predicted"/>
<keyword evidence="2" id="KW-1185">Reference proteome</keyword>
<name>A0ABZ1CMB2_9PROT</name>
<dbReference type="Proteomes" id="UP001334732">
    <property type="component" value="Chromosome"/>
</dbReference>
<organism evidence="1 2">
    <name type="scientific">Thiobacillus sedimenti</name>
    <dbReference type="NCBI Taxonomy" id="3110231"/>
    <lineage>
        <taxon>Bacteria</taxon>
        <taxon>Pseudomonadati</taxon>
        <taxon>Pseudomonadota</taxon>
        <taxon>Betaproteobacteria</taxon>
        <taxon>Nitrosomonadales</taxon>
        <taxon>Thiobacillaceae</taxon>
        <taxon>Thiobacillus</taxon>
    </lineage>
</organism>